<dbReference type="InterPro" id="IPR009050">
    <property type="entry name" value="Globin-like_sf"/>
</dbReference>
<keyword evidence="7" id="KW-1185">Reference proteome</keyword>
<evidence type="ECO:0000259" key="5">
    <source>
        <dbReference type="PROSITE" id="PS01033"/>
    </source>
</evidence>
<evidence type="ECO:0000313" key="6">
    <source>
        <dbReference type="EMBL" id="KAK0423297.1"/>
    </source>
</evidence>
<dbReference type="InterPro" id="IPR000971">
    <property type="entry name" value="Globin"/>
</dbReference>
<dbReference type="PANTHER" id="PTHR46458:SF7">
    <property type="entry name" value="GLOBIN DOMAIN-CONTAINING PROTEIN"/>
    <property type="match status" value="1"/>
</dbReference>
<feature type="region of interest" description="Disordered" evidence="4">
    <location>
        <begin position="135"/>
        <end position="206"/>
    </location>
</feature>
<feature type="compositionally biased region" description="Basic and acidic residues" evidence="4">
    <location>
        <begin position="269"/>
        <end position="284"/>
    </location>
</feature>
<feature type="region of interest" description="Disordered" evidence="4">
    <location>
        <begin position="26"/>
        <end position="74"/>
    </location>
</feature>
<feature type="compositionally biased region" description="Basic residues" evidence="4">
    <location>
        <begin position="61"/>
        <end position="72"/>
    </location>
</feature>
<dbReference type="GO" id="GO:0019825">
    <property type="term" value="F:oxygen binding"/>
    <property type="evidence" value="ECO:0007669"/>
    <property type="project" value="InterPro"/>
</dbReference>
<feature type="compositionally biased region" description="Basic and acidic residues" evidence="4">
    <location>
        <begin position="181"/>
        <end position="206"/>
    </location>
</feature>
<feature type="region of interest" description="Disordered" evidence="4">
    <location>
        <begin position="269"/>
        <end position="421"/>
    </location>
</feature>
<protein>
    <recommendedName>
        <fullName evidence="5">Globin domain-containing protein</fullName>
    </recommendedName>
</protein>
<dbReference type="Proteomes" id="UP001175271">
    <property type="component" value="Unassembled WGS sequence"/>
</dbReference>
<dbReference type="AlphaFoldDB" id="A0AA39IHM7"/>
<dbReference type="Pfam" id="PF00042">
    <property type="entry name" value="Globin"/>
    <property type="match status" value="1"/>
</dbReference>
<feature type="compositionally biased region" description="Basic and acidic residues" evidence="4">
    <location>
        <begin position="380"/>
        <end position="389"/>
    </location>
</feature>
<organism evidence="6 7">
    <name type="scientific">Steinernema hermaphroditum</name>
    <dbReference type="NCBI Taxonomy" id="289476"/>
    <lineage>
        <taxon>Eukaryota</taxon>
        <taxon>Metazoa</taxon>
        <taxon>Ecdysozoa</taxon>
        <taxon>Nematoda</taxon>
        <taxon>Chromadorea</taxon>
        <taxon>Rhabditida</taxon>
        <taxon>Tylenchina</taxon>
        <taxon>Panagrolaimomorpha</taxon>
        <taxon>Strongyloidoidea</taxon>
        <taxon>Steinernematidae</taxon>
        <taxon>Steinernema</taxon>
    </lineage>
</organism>
<feature type="compositionally biased region" description="Polar residues" evidence="4">
    <location>
        <begin position="361"/>
        <end position="372"/>
    </location>
</feature>
<dbReference type="SUPFAM" id="SSF46458">
    <property type="entry name" value="Globin-like"/>
    <property type="match status" value="1"/>
</dbReference>
<dbReference type="PROSITE" id="PS01033">
    <property type="entry name" value="GLOBIN"/>
    <property type="match status" value="1"/>
</dbReference>
<feature type="compositionally biased region" description="Polar residues" evidence="4">
    <location>
        <begin position="26"/>
        <end position="40"/>
    </location>
</feature>
<keyword evidence="2" id="KW-0479">Metal-binding</keyword>
<dbReference type="Gene3D" id="1.10.490.10">
    <property type="entry name" value="Globins"/>
    <property type="match status" value="1"/>
</dbReference>
<evidence type="ECO:0000313" key="7">
    <source>
        <dbReference type="Proteomes" id="UP001175271"/>
    </source>
</evidence>
<comment type="caution">
    <text evidence="6">The sequence shown here is derived from an EMBL/GenBank/DDBJ whole genome shotgun (WGS) entry which is preliminary data.</text>
</comment>
<evidence type="ECO:0000256" key="1">
    <source>
        <dbReference type="ARBA" id="ARBA00022617"/>
    </source>
</evidence>
<gene>
    <name evidence="6" type="ORF">QR680_008069</name>
</gene>
<dbReference type="CDD" id="cd01040">
    <property type="entry name" value="Mb-like"/>
    <property type="match status" value="1"/>
</dbReference>
<dbReference type="PANTHER" id="PTHR46458">
    <property type="entry name" value="BLR2807 PROTEIN"/>
    <property type="match status" value="1"/>
</dbReference>
<evidence type="ECO:0000256" key="3">
    <source>
        <dbReference type="ARBA" id="ARBA00023004"/>
    </source>
</evidence>
<evidence type="ECO:0000256" key="2">
    <source>
        <dbReference type="ARBA" id="ARBA00022723"/>
    </source>
</evidence>
<dbReference type="EMBL" id="JAUCMV010000001">
    <property type="protein sequence ID" value="KAK0423297.1"/>
    <property type="molecule type" value="Genomic_DNA"/>
</dbReference>
<dbReference type="InterPro" id="IPR050532">
    <property type="entry name" value="Globin-like_OT"/>
</dbReference>
<name>A0AA39IHM7_9BILA</name>
<proteinExistence type="predicted"/>
<dbReference type="GO" id="GO:0046872">
    <property type="term" value="F:metal ion binding"/>
    <property type="evidence" value="ECO:0007669"/>
    <property type="project" value="UniProtKB-KW"/>
</dbReference>
<keyword evidence="1" id="KW-0349">Heme</keyword>
<sequence>MQKVWQWIRDKKSGSFRKWQSSNVFSTRRDSNNTFPSQNGGKKGLKPIGGSDDALTTRRDSSRRRKHHKSQRKVAVAEQTLFDMPTDDQVFDEFFDEVKPALEALHKQRRASIRSQHVITDYIDGDLPVTSAAVTSFNFPSPQSPPQSPPAFPNGRDSIDEVPAEPEPTASTSEDGPIVMKHIEETPESPREEAPMDQRPEAEEPKPEKVLRFNLPGKVVIVVCIQRVVVEVLQVLEVQNKEIVRMDVVKNRDIDEAAVRGGEEGFKKSKEGFKKSKEGIHGSREQVSVSFIDESRESHRSPPSLILNGRCRAASEPNSGDPAMNPDDATEAPSSNADSNGSVFEDALSGSPKENHEMGTPISTVIYESTLQPLCPSTPRMKDSAEKRRQSTAVQRRQSSNNQLIATQSPSTKRRQSSTKSTLIPLTSAQIHLVRTLWRQIYMSKGPTVIGSTIFHKFFFKCPKVKEQFRRCPLPRNFPNHDSFAKAHCKAMSELVDNVIENLENLDTMTADLERVGRIHAEVMNGEISTKIWNDLAETFIDCTLEWGDRRCRTETVRKAWALIIAFMIEKIKLGHSDQRKRMLSMRAAAANVEQLAVASLQIA</sequence>
<reference evidence="6" key="1">
    <citation type="submission" date="2023-06" db="EMBL/GenBank/DDBJ databases">
        <title>Genomic analysis of the entomopathogenic nematode Steinernema hermaphroditum.</title>
        <authorList>
            <person name="Schwarz E.M."/>
            <person name="Heppert J.K."/>
            <person name="Baniya A."/>
            <person name="Schwartz H.T."/>
            <person name="Tan C.-H."/>
            <person name="Antoshechkin I."/>
            <person name="Sternberg P.W."/>
            <person name="Goodrich-Blair H."/>
            <person name="Dillman A.R."/>
        </authorList>
    </citation>
    <scope>NUCLEOTIDE SEQUENCE</scope>
    <source>
        <strain evidence="6">PS9179</strain>
        <tissue evidence="6">Whole animal</tissue>
    </source>
</reference>
<feature type="compositionally biased region" description="Polar residues" evidence="4">
    <location>
        <begin position="391"/>
        <end position="406"/>
    </location>
</feature>
<keyword evidence="3" id="KW-0408">Iron</keyword>
<feature type="compositionally biased region" description="Polar residues" evidence="4">
    <location>
        <begin position="332"/>
        <end position="342"/>
    </location>
</feature>
<dbReference type="InterPro" id="IPR012292">
    <property type="entry name" value="Globin/Proto"/>
</dbReference>
<feature type="compositionally biased region" description="Pro residues" evidence="4">
    <location>
        <begin position="142"/>
        <end position="152"/>
    </location>
</feature>
<dbReference type="InterPro" id="IPR044399">
    <property type="entry name" value="Mb-like_M"/>
</dbReference>
<feature type="domain" description="Globin" evidence="5">
    <location>
        <begin position="425"/>
        <end position="577"/>
    </location>
</feature>
<dbReference type="GO" id="GO:0020037">
    <property type="term" value="F:heme binding"/>
    <property type="evidence" value="ECO:0007669"/>
    <property type="project" value="InterPro"/>
</dbReference>
<accession>A0AA39IHM7</accession>
<evidence type="ECO:0000256" key="4">
    <source>
        <dbReference type="SAM" id="MobiDB-lite"/>
    </source>
</evidence>